<dbReference type="InterPro" id="IPR001789">
    <property type="entry name" value="Sig_transdc_resp-reg_receiver"/>
</dbReference>
<evidence type="ECO:0000259" key="18">
    <source>
        <dbReference type="PROSITE" id="PS50894"/>
    </source>
</evidence>
<keyword evidence="6" id="KW-0547">Nucleotide-binding</keyword>
<keyword evidence="9" id="KW-0902">Two-component regulatory system</keyword>
<dbReference type="Gene3D" id="3.40.50.2300">
    <property type="match status" value="2"/>
</dbReference>
<dbReference type="Proteomes" id="UP000596092">
    <property type="component" value="Chromosome"/>
</dbReference>
<evidence type="ECO:0000256" key="6">
    <source>
        <dbReference type="ARBA" id="ARBA00022741"/>
    </source>
</evidence>
<dbReference type="AlphaFoldDB" id="A0A7T6ARI8"/>
<dbReference type="InterPro" id="IPR003594">
    <property type="entry name" value="HATPase_dom"/>
</dbReference>
<evidence type="ECO:0000313" key="19">
    <source>
        <dbReference type="EMBL" id="QQG66603.1"/>
    </source>
</evidence>
<proteinExistence type="predicted"/>
<evidence type="ECO:0000256" key="12">
    <source>
        <dbReference type="PROSITE-ProRule" id="PRU00110"/>
    </source>
</evidence>
<dbReference type="GO" id="GO:0000155">
    <property type="term" value="F:phosphorelay sensor kinase activity"/>
    <property type="evidence" value="ECO:0007669"/>
    <property type="project" value="InterPro"/>
</dbReference>
<dbReference type="InterPro" id="IPR036890">
    <property type="entry name" value="HATPase_C_sf"/>
</dbReference>
<dbReference type="Pfam" id="PF00512">
    <property type="entry name" value="HisKA"/>
    <property type="match status" value="1"/>
</dbReference>
<dbReference type="SUPFAM" id="SSF52172">
    <property type="entry name" value="CheY-like"/>
    <property type="match status" value="2"/>
</dbReference>
<dbReference type="CDD" id="cd16922">
    <property type="entry name" value="HATPase_EvgS-ArcB-TorS-like"/>
    <property type="match status" value="1"/>
</dbReference>
<evidence type="ECO:0000256" key="4">
    <source>
        <dbReference type="ARBA" id="ARBA00022553"/>
    </source>
</evidence>
<dbReference type="Pfam" id="PF01627">
    <property type="entry name" value="Hpt"/>
    <property type="match status" value="1"/>
</dbReference>
<dbReference type="Gene3D" id="1.10.287.130">
    <property type="match status" value="1"/>
</dbReference>
<keyword evidence="14" id="KW-1133">Transmembrane helix</keyword>
<dbReference type="SMART" id="SM00448">
    <property type="entry name" value="REC"/>
    <property type="match status" value="2"/>
</dbReference>
<dbReference type="SMART" id="SM00388">
    <property type="entry name" value="HisKA"/>
    <property type="match status" value="1"/>
</dbReference>
<evidence type="ECO:0000256" key="10">
    <source>
        <dbReference type="ARBA" id="ARBA00064003"/>
    </source>
</evidence>
<dbReference type="RefSeq" id="WP_199262883.1">
    <property type="nucleotide sequence ID" value="NZ_CP054140.1"/>
</dbReference>
<dbReference type="EC" id="2.7.13.3" evidence="3"/>
<dbReference type="GO" id="GO:0005886">
    <property type="term" value="C:plasma membrane"/>
    <property type="evidence" value="ECO:0007669"/>
    <property type="project" value="UniProtKB-SubCell"/>
</dbReference>
<feature type="domain" description="Response regulatory" evidence="16">
    <location>
        <begin position="578"/>
        <end position="697"/>
    </location>
</feature>
<dbReference type="InterPro" id="IPR036097">
    <property type="entry name" value="HisK_dim/P_sf"/>
</dbReference>
<evidence type="ECO:0000256" key="7">
    <source>
        <dbReference type="ARBA" id="ARBA00022777"/>
    </source>
</evidence>
<feature type="modified residue" description="4-aspartylphosphate" evidence="13">
    <location>
        <position position="771"/>
    </location>
</feature>
<reference evidence="19 20" key="1">
    <citation type="submission" date="2020-05" db="EMBL/GenBank/DDBJ databases">
        <title>Complete genome of Desulfobulbus oligotrophicus.</title>
        <authorList>
            <person name="Podar M."/>
        </authorList>
    </citation>
    <scope>NUCLEOTIDE SEQUENCE [LARGE SCALE GENOMIC DNA]</scope>
    <source>
        <strain evidence="19 20">Prop6</strain>
    </source>
</reference>
<dbReference type="SUPFAM" id="SSF158472">
    <property type="entry name" value="HAMP domain-like"/>
    <property type="match status" value="1"/>
</dbReference>
<feature type="domain" description="HAMP" evidence="17">
    <location>
        <begin position="253"/>
        <end position="306"/>
    </location>
</feature>
<dbReference type="Pfam" id="PF00072">
    <property type="entry name" value="Response_reg"/>
    <property type="match status" value="2"/>
</dbReference>
<dbReference type="CDD" id="cd17546">
    <property type="entry name" value="REC_hyHK_CKI1_RcsC-like"/>
    <property type="match status" value="1"/>
</dbReference>
<comment type="subcellular location">
    <subcellularLocation>
        <location evidence="2">Membrane</location>
    </subcellularLocation>
</comment>
<dbReference type="PRINTS" id="PR00344">
    <property type="entry name" value="BCTRLSENSOR"/>
</dbReference>
<dbReference type="SUPFAM" id="SSF47226">
    <property type="entry name" value="Histidine-containing phosphotransfer domain, HPT domain"/>
    <property type="match status" value="1"/>
</dbReference>
<feature type="modified residue" description="Phosphohistidine" evidence="12">
    <location>
        <position position="916"/>
    </location>
</feature>
<evidence type="ECO:0000256" key="8">
    <source>
        <dbReference type="ARBA" id="ARBA00022840"/>
    </source>
</evidence>
<keyword evidence="14" id="KW-0812">Transmembrane</keyword>
<dbReference type="CDD" id="cd06225">
    <property type="entry name" value="HAMP"/>
    <property type="match status" value="1"/>
</dbReference>
<dbReference type="InterPro" id="IPR003661">
    <property type="entry name" value="HisK_dim/P_dom"/>
</dbReference>
<dbReference type="FunFam" id="3.30.565.10:FF:000010">
    <property type="entry name" value="Sensor histidine kinase RcsC"/>
    <property type="match status" value="1"/>
</dbReference>
<evidence type="ECO:0000256" key="1">
    <source>
        <dbReference type="ARBA" id="ARBA00000085"/>
    </source>
</evidence>
<dbReference type="Pfam" id="PF02518">
    <property type="entry name" value="HATPase_c"/>
    <property type="match status" value="1"/>
</dbReference>
<keyword evidence="20" id="KW-1185">Reference proteome</keyword>
<protein>
    <recommendedName>
        <fullName evidence="11">Sensory/regulatory protein RpfC</fullName>
        <ecNumber evidence="3">2.7.13.3</ecNumber>
    </recommendedName>
</protein>
<evidence type="ECO:0000256" key="11">
    <source>
        <dbReference type="ARBA" id="ARBA00068150"/>
    </source>
</evidence>
<feature type="transmembrane region" description="Helical" evidence="14">
    <location>
        <begin position="12"/>
        <end position="32"/>
    </location>
</feature>
<keyword evidence="8" id="KW-0067">ATP-binding</keyword>
<dbReference type="SUPFAM" id="SSF55874">
    <property type="entry name" value="ATPase domain of HSP90 chaperone/DNA topoisomerase II/histidine kinase"/>
    <property type="match status" value="1"/>
</dbReference>
<dbReference type="SMART" id="SM00387">
    <property type="entry name" value="HATPase_c"/>
    <property type="match status" value="1"/>
</dbReference>
<dbReference type="PROSITE" id="PS50894">
    <property type="entry name" value="HPT"/>
    <property type="match status" value="1"/>
</dbReference>
<dbReference type="InterPro" id="IPR003660">
    <property type="entry name" value="HAMP_dom"/>
</dbReference>
<dbReference type="InterPro" id="IPR011006">
    <property type="entry name" value="CheY-like_superfamily"/>
</dbReference>
<dbReference type="InterPro" id="IPR008207">
    <property type="entry name" value="Sig_transdc_His_kin_Hpt_dom"/>
</dbReference>
<dbReference type="PANTHER" id="PTHR45339:SF5">
    <property type="entry name" value="HISTIDINE KINASE"/>
    <property type="match status" value="1"/>
</dbReference>
<comment type="subunit">
    <text evidence="10">At low DSF concentrations, interacts with RpfF.</text>
</comment>
<keyword evidence="5" id="KW-0808">Transferase</keyword>
<dbReference type="KEGG" id="dog:HP555_12350"/>
<dbReference type="PROSITE" id="PS50109">
    <property type="entry name" value="HIS_KIN"/>
    <property type="match status" value="1"/>
</dbReference>
<dbReference type="PANTHER" id="PTHR45339">
    <property type="entry name" value="HYBRID SIGNAL TRANSDUCTION HISTIDINE KINASE J"/>
    <property type="match status" value="1"/>
</dbReference>
<evidence type="ECO:0000256" key="13">
    <source>
        <dbReference type="PROSITE-ProRule" id="PRU00169"/>
    </source>
</evidence>
<comment type="catalytic activity">
    <reaction evidence="1">
        <text>ATP + protein L-histidine = ADP + protein N-phospho-L-histidine.</text>
        <dbReference type="EC" id="2.7.13.3"/>
    </reaction>
</comment>
<dbReference type="GO" id="GO:0005524">
    <property type="term" value="F:ATP binding"/>
    <property type="evidence" value="ECO:0007669"/>
    <property type="project" value="UniProtKB-KW"/>
</dbReference>
<evidence type="ECO:0000313" key="20">
    <source>
        <dbReference type="Proteomes" id="UP000596092"/>
    </source>
</evidence>
<feature type="domain" description="Histidine kinase" evidence="15">
    <location>
        <begin position="335"/>
        <end position="560"/>
    </location>
</feature>
<dbReference type="Gene3D" id="6.10.340.10">
    <property type="match status" value="1"/>
</dbReference>
<evidence type="ECO:0000259" key="16">
    <source>
        <dbReference type="PROSITE" id="PS50110"/>
    </source>
</evidence>
<evidence type="ECO:0000256" key="3">
    <source>
        <dbReference type="ARBA" id="ARBA00012438"/>
    </source>
</evidence>
<dbReference type="CDD" id="cd00156">
    <property type="entry name" value="REC"/>
    <property type="match status" value="1"/>
</dbReference>
<feature type="modified residue" description="4-aspartylphosphate" evidence="13">
    <location>
        <position position="629"/>
    </location>
</feature>
<dbReference type="InterPro" id="IPR004358">
    <property type="entry name" value="Sig_transdc_His_kin-like_C"/>
</dbReference>
<evidence type="ECO:0000256" key="9">
    <source>
        <dbReference type="ARBA" id="ARBA00023012"/>
    </source>
</evidence>
<dbReference type="InterPro" id="IPR005467">
    <property type="entry name" value="His_kinase_dom"/>
</dbReference>
<dbReference type="InterPro" id="IPR036641">
    <property type="entry name" value="HPT_dom_sf"/>
</dbReference>
<evidence type="ECO:0000259" key="15">
    <source>
        <dbReference type="PROSITE" id="PS50109"/>
    </source>
</evidence>
<feature type="domain" description="HPt" evidence="18">
    <location>
        <begin position="877"/>
        <end position="969"/>
    </location>
</feature>
<evidence type="ECO:0000256" key="14">
    <source>
        <dbReference type="SAM" id="Phobius"/>
    </source>
</evidence>
<feature type="domain" description="Response regulatory" evidence="16">
    <location>
        <begin position="719"/>
        <end position="838"/>
    </location>
</feature>
<accession>A0A7T6ARI8</accession>
<dbReference type="PROSITE" id="PS50885">
    <property type="entry name" value="HAMP"/>
    <property type="match status" value="1"/>
</dbReference>
<dbReference type="SUPFAM" id="SSF47384">
    <property type="entry name" value="Homodimeric domain of signal transducing histidine kinase"/>
    <property type="match status" value="1"/>
</dbReference>
<keyword evidence="7" id="KW-0418">Kinase</keyword>
<dbReference type="Gene3D" id="3.30.565.10">
    <property type="entry name" value="Histidine kinase-like ATPase, C-terminal domain"/>
    <property type="match status" value="1"/>
</dbReference>
<dbReference type="SMART" id="SM00304">
    <property type="entry name" value="HAMP"/>
    <property type="match status" value="1"/>
</dbReference>
<dbReference type="CDD" id="cd00082">
    <property type="entry name" value="HisKA"/>
    <property type="match status" value="1"/>
</dbReference>
<sequence>MPTLRLNHLATSFVLLMLVALAVNGWILLHVFQLHTSSLQAQENRQQALQTTYDIQQEIAALSRMVRAYTASANTKYLTYYYDIIDIRLGKKTAPDHYGPTYWSEVMAGKRKHAMPTEAVAEALLSKMQRQGFSKEEFATMNRGLAYSEELYKLDQIAFAATQGLYDPGTNSFVDDGRPQLKFANEFLYNQQYLRMEDLINQEVQTFVRLVDERTKQEVQEVTSRLRQSILTAVYLLVGTVVAAFVAVFIIRRMVLAPMSNLMDKALAIGNGDYSVRPDITRGVGELQALSQTISIMARNIEEDMQQREQITHELEIATARAEESTRAKSLFLANMSHEIRTPMNAIIGMTSLTLNTRLDDRQRDYIGKVKNASESLLSIINDILDFSKIEAGKLTLDIVSFQMEDVLSNATVLVRQLALEKEIELLLDIRSNRLLSPAGTFRGDPLRIGQILTNLLSNAVKFTSQGSVRLEVEGHDQQDETLALYFLVEDTGIGMSEEQLALLFHEFSQVDGSTTRQFGGTGLGLSISKRLANLMGGDITVSSQPGVGSRFTLHVRLPYSASSSCSFSPQPSEKSFKALVVDDHDQAREVLQGLLELFDIEAVSVASGEDALALLARTDHTFDLLFLDWVMPGMDGAAVLAELKTLSLEKPPLTVIISSYDVDMPPVQQDELSPAVQLLHKPILPGDIRILLDTLRNTPRHRQEQPSLPGRVHLQGMRVLLVEDNAINQHVAQQLMQFQGVEVDVADNGQKAVDMVNAHPADYYDVVLMDIQMPVMDGFEATKILRHQPQYQRLPIIALTAHVMTEQQEYCRAIGMNGHIAKPIDPEILYKALADHSQQPKTTLTPATQPAEQTTAILPAVTAIDTLSGLTYCANNPTLYTKTLHHYIQLYTDFADQLASLHEQDEWDELLRQTHSFKGLSATIGAGDLSGLGMRLETATRERSEDLIPLIEELSRELPSVLDELHGYLSRQGPL</sequence>
<dbReference type="PROSITE" id="PS50110">
    <property type="entry name" value="RESPONSE_REGULATORY"/>
    <property type="match status" value="2"/>
</dbReference>
<evidence type="ECO:0000259" key="17">
    <source>
        <dbReference type="PROSITE" id="PS50885"/>
    </source>
</evidence>
<organism evidence="19 20">
    <name type="scientific">Desulfobulbus oligotrophicus</name>
    <dbReference type="NCBI Taxonomy" id="1909699"/>
    <lineage>
        <taxon>Bacteria</taxon>
        <taxon>Pseudomonadati</taxon>
        <taxon>Thermodesulfobacteriota</taxon>
        <taxon>Desulfobulbia</taxon>
        <taxon>Desulfobulbales</taxon>
        <taxon>Desulfobulbaceae</taxon>
        <taxon>Desulfobulbus</taxon>
    </lineage>
</organism>
<dbReference type="FunFam" id="1.10.287.130:FF:000002">
    <property type="entry name" value="Two-component osmosensing histidine kinase"/>
    <property type="match status" value="1"/>
</dbReference>
<keyword evidence="4 13" id="KW-0597">Phosphoprotein</keyword>
<dbReference type="EMBL" id="CP054140">
    <property type="protein sequence ID" value="QQG66603.1"/>
    <property type="molecule type" value="Genomic_DNA"/>
</dbReference>
<gene>
    <name evidence="19" type="ORF">HP555_12350</name>
</gene>
<dbReference type="Pfam" id="PF00672">
    <property type="entry name" value="HAMP"/>
    <property type="match status" value="1"/>
</dbReference>
<dbReference type="Gene3D" id="1.20.120.160">
    <property type="entry name" value="HPT domain"/>
    <property type="match status" value="1"/>
</dbReference>
<evidence type="ECO:0000256" key="2">
    <source>
        <dbReference type="ARBA" id="ARBA00004370"/>
    </source>
</evidence>
<evidence type="ECO:0000256" key="5">
    <source>
        <dbReference type="ARBA" id="ARBA00022679"/>
    </source>
</evidence>
<feature type="transmembrane region" description="Helical" evidence="14">
    <location>
        <begin position="230"/>
        <end position="251"/>
    </location>
</feature>
<name>A0A7T6ARI8_9BACT</name>
<keyword evidence="14" id="KW-0472">Membrane</keyword>